<dbReference type="Proteomes" id="UP001064048">
    <property type="component" value="Chromosome 4"/>
</dbReference>
<proteinExistence type="predicted"/>
<evidence type="ECO:0000313" key="1">
    <source>
        <dbReference type="EMBL" id="KAI8424527.1"/>
    </source>
</evidence>
<protein>
    <submittedName>
        <fullName evidence="1">Uncharacterized protein</fullName>
    </submittedName>
</protein>
<organism evidence="1 2">
    <name type="scientific">Choristoneura fumiferana</name>
    <name type="common">Spruce budworm moth</name>
    <name type="synonym">Archips fumiferana</name>
    <dbReference type="NCBI Taxonomy" id="7141"/>
    <lineage>
        <taxon>Eukaryota</taxon>
        <taxon>Metazoa</taxon>
        <taxon>Ecdysozoa</taxon>
        <taxon>Arthropoda</taxon>
        <taxon>Hexapoda</taxon>
        <taxon>Insecta</taxon>
        <taxon>Pterygota</taxon>
        <taxon>Neoptera</taxon>
        <taxon>Endopterygota</taxon>
        <taxon>Lepidoptera</taxon>
        <taxon>Glossata</taxon>
        <taxon>Ditrysia</taxon>
        <taxon>Tortricoidea</taxon>
        <taxon>Tortricidae</taxon>
        <taxon>Tortricinae</taxon>
        <taxon>Choristoneura</taxon>
    </lineage>
</organism>
<evidence type="ECO:0000313" key="2">
    <source>
        <dbReference type="Proteomes" id="UP001064048"/>
    </source>
</evidence>
<accession>A0ACC0JK52</accession>
<reference evidence="1 2" key="1">
    <citation type="journal article" date="2022" name="Genome Biol. Evol.">
        <title>The Spruce Budworm Genome: Reconstructing the Evolutionary History of Antifreeze Proteins.</title>
        <authorList>
            <person name="Beliveau C."/>
            <person name="Gagne P."/>
            <person name="Picq S."/>
            <person name="Vernygora O."/>
            <person name="Keeling C.I."/>
            <person name="Pinkney K."/>
            <person name="Doucet D."/>
            <person name="Wen F."/>
            <person name="Johnston J.S."/>
            <person name="Maaroufi H."/>
            <person name="Boyle B."/>
            <person name="Laroche J."/>
            <person name="Dewar K."/>
            <person name="Juretic N."/>
            <person name="Blackburn G."/>
            <person name="Nisole A."/>
            <person name="Brunet B."/>
            <person name="Brandao M."/>
            <person name="Lumley L."/>
            <person name="Duan J."/>
            <person name="Quan G."/>
            <person name="Lucarotti C.J."/>
            <person name="Roe A.D."/>
            <person name="Sperling F.A.H."/>
            <person name="Levesque R.C."/>
            <person name="Cusson M."/>
        </authorList>
    </citation>
    <scope>NUCLEOTIDE SEQUENCE [LARGE SCALE GENOMIC DNA]</scope>
    <source>
        <strain evidence="1">Glfc:IPQL:Cfum</strain>
    </source>
</reference>
<comment type="caution">
    <text evidence="1">The sequence shown here is derived from an EMBL/GenBank/DDBJ whole genome shotgun (WGS) entry which is preliminary data.</text>
</comment>
<name>A0ACC0JK52_CHOFU</name>
<sequence>MIKAHKSDFMVPRRMTIEVRQRVGEKEKKPEVEQNATDKKTTYWDPMQDGVKWIEKYAEPMEKFFQRLPEFIGTFCATFAVFTFGATLRGEWIIILVTALKQITGQTNSDRNVTAEEIFSLFTEQNLKMENFSFIFIVAHIVSYGTYFLAGGFLHDYVTYVIHRLYHTRFLYKHFHKLHHKYKQPTAFSVTAIHPVEIMHIQLIYCLPLFVVPTHWNVEKQKLHGTMRKPNLVYTEDTFHGEAPLEGTDKAKKLLEAEATRETSSPSKSSLNVS</sequence>
<keyword evidence="2" id="KW-1185">Reference proteome</keyword>
<dbReference type="EMBL" id="CM046104">
    <property type="protein sequence ID" value="KAI8424527.1"/>
    <property type="molecule type" value="Genomic_DNA"/>
</dbReference>
<gene>
    <name evidence="1" type="ORF">MSG28_002986</name>
</gene>